<organism evidence="2 3">
    <name type="scientific">Claviceps arundinis</name>
    <dbReference type="NCBI Taxonomy" id="1623583"/>
    <lineage>
        <taxon>Eukaryota</taxon>
        <taxon>Fungi</taxon>
        <taxon>Dikarya</taxon>
        <taxon>Ascomycota</taxon>
        <taxon>Pezizomycotina</taxon>
        <taxon>Sordariomycetes</taxon>
        <taxon>Hypocreomycetidae</taxon>
        <taxon>Hypocreales</taxon>
        <taxon>Clavicipitaceae</taxon>
        <taxon>Claviceps</taxon>
    </lineage>
</organism>
<proteinExistence type="predicted"/>
<dbReference type="EMBL" id="SRPS01000037">
    <property type="protein sequence ID" value="KAG5973116.1"/>
    <property type="molecule type" value="Genomic_DNA"/>
</dbReference>
<name>A0A9P7MW76_9HYPO</name>
<dbReference type="Proteomes" id="UP000784919">
    <property type="component" value="Unassembled WGS sequence"/>
</dbReference>
<evidence type="ECO:0008006" key="4">
    <source>
        <dbReference type="Google" id="ProtNLM"/>
    </source>
</evidence>
<protein>
    <recommendedName>
        <fullName evidence="4">Secreted protein</fullName>
    </recommendedName>
</protein>
<gene>
    <name evidence="2" type="ORF">E4U56_005316</name>
</gene>
<feature type="signal peptide" evidence="1">
    <location>
        <begin position="1"/>
        <end position="21"/>
    </location>
</feature>
<sequence length="71" mass="7463">MANILSLLIATLAVVSPVAQADSYYPGAQSLDAITLYRCQSDGSVEKVHECYIGCIDGGDDNDGKCIAEIP</sequence>
<accession>A0A9P7MW76</accession>
<comment type="caution">
    <text evidence="2">The sequence shown here is derived from an EMBL/GenBank/DDBJ whole genome shotgun (WGS) entry which is preliminary data.</text>
</comment>
<keyword evidence="1" id="KW-0732">Signal</keyword>
<dbReference type="AlphaFoldDB" id="A0A9P7MW76"/>
<evidence type="ECO:0000313" key="2">
    <source>
        <dbReference type="EMBL" id="KAG5973116.1"/>
    </source>
</evidence>
<evidence type="ECO:0000256" key="1">
    <source>
        <dbReference type="SAM" id="SignalP"/>
    </source>
</evidence>
<evidence type="ECO:0000313" key="3">
    <source>
        <dbReference type="Proteomes" id="UP000784919"/>
    </source>
</evidence>
<feature type="chain" id="PRO_5040189711" description="Secreted protein" evidence="1">
    <location>
        <begin position="22"/>
        <end position="71"/>
    </location>
</feature>
<reference evidence="2" key="1">
    <citation type="journal article" date="2020" name="bioRxiv">
        <title>Whole genome comparisons of ergot fungi reveals the divergence and evolution of species within the genus Claviceps are the result of varying mechanisms driving genome evolution and host range expansion.</title>
        <authorList>
            <person name="Wyka S.A."/>
            <person name="Mondo S.J."/>
            <person name="Liu M."/>
            <person name="Dettman J."/>
            <person name="Nalam V."/>
            <person name="Broders K.D."/>
        </authorList>
    </citation>
    <scope>NUCLEOTIDE SEQUENCE</scope>
    <source>
        <strain evidence="2">CCC 1102</strain>
    </source>
</reference>